<evidence type="ECO:0000259" key="2">
    <source>
        <dbReference type="Pfam" id="PF01966"/>
    </source>
</evidence>
<dbReference type="GO" id="GO:0031125">
    <property type="term" value="P:rRNA 3'-end processing"/>
    <property type="evidence" value="ECO:0007669"/>
    <property type="project" value="TreeGrafter"/>
</dbReference>
<dbReference type="GO" id="GO:0016787">
    <property type="term" value="F:hydrolase activity"/>
    <property type="evidence" value="ECO:0007669"/>
    <property type="project" value="UniProtKB-KW"/>
</dbReference>
<feature type="domain" description="HD" evidence="2">
    <location>
        <begin position="162"/>
        <end position="257"/>
    </location>
</feature>
<evidence type="ECO:0000256" key="1">
    <source>
        <dbReference type="ARBA" id="ARBA00022801"/>
    </source>
</evidence>
<comment type="caution">
    <text evidence="3">The sequence shown here is derived from an EMBL/GenBank/DDBJ whole genome shotgun (WGS) entry which is preliminary data.</text>
</comment>
<dbReference type="Gene3D" id="2.40.50.140">
    <property type="entry name" value="Nucleic acid-binding proteins"/>
    <property type="match status" value="1"/>
</dbReference>
<dbReference type="PANTHER" id="PTHR37294:SF1">
    <property type="entry name" value="3'-5' EXORIBONUCLEASE YHAM"/>
    <property type="match status" value="1"/>
</dbReference>
<dbReference type="AlphaFoldDB" id="A0A562QJS7"/>
<dbReference type="Gene3D" id="1.10.3210.10">
    <property type="entry name" value="Hypothetical protein af1432"/>
    <property type="match status" value="1"/>
</dbReference>
<sequence length="318" mass="36613">MGAFLDMEEGEIIRDFFLVKEREIKQASNGSDYANFLLERNLELVSARLWDITSDQKAQFQRKSVVKIEGTIQSYRGQKQINIQRMRLATDEDQINVSELISRKGVVREELWQDLRIMMEEVQSEVLRSIIKQLFSQRTIRERLTTIPASKTYHHTYYAGLLDHIVHVTQSAFQLLPLYPALNRDVILATCLLHDIGKTQVFTDIVAPDYTTEGELLGHITLGLELIHDAAREAGISIYDAELLALKHCIASQFGDINQGFGSAVSPKTAEAIFFHHIKQMNTRLHGLEMIQERSQEDWTYSPMFKRKMYTYKKGDES</sequence>
<accession>A0A562QJS7</accession>
<organism evidence="3 4">
    <name type="scientific">Halalkalibacter nanhaiisediminis</name>
    <dbReference type="NCBI Taxonomy" id="688079"/>
    <lineage>
        <taxon>Bacteria</taxon>
        <taxon>Bacillati</taxon>
        <taxon>Bacillota</taxon>
        <taxon>Bacilli</taxon>
        <taxon>Bacillales</taxon>
        <taxon>Bacillaceae</taxon>
        <taxon>Halalkalibacter</taxon>
    </lineage>
</organism>
<gene>
    <name evidence="3" type="ORF">IQ10_01660</name>
</gene>
<dbReference type="OrthoDB" id="9778453at2"/>
<dbReference type="InterPro" id="IPR012340">
    <property type="entry name" value="NA-bd_OB-fold"/>
</dbReference>
<protein>
    <submittedName>
        <fullName evidence="3">3'-5' exoribonuclease</fullName>
    </submittedName>
</protein>
<proteinExistence type="predicted"/>
<dbReference type="Pfam" id="PF01966">
    <property type="entry name" value="HD"/>
    <property type="match status" value="1"/>
</dbReference>
<evidence type="ECO:0000313" key="3">
    <source>
        <dbReference type="EMBL" id="TWI56965.1"/>
    </source>
</evidence>
<reference evidence="3 4" key="1">
    <citation type="journal article" date="2015" name="Stand. Genomic Sci.">
        <title>Genomic Encyclopedia of Bacterial and Archaeal Type Strains, Phase III: the genomes of soil and plant-associated and newly described type strains.</title>
        <authorList>
            <person name="Whitman W.B."/>
            <person name="Woyke T."/>
            <person name="Klenk H.P."/>
            <person name="Zhou Y."/>
            <person name="Lilburn T.G."/>
            <person name="Beck B.J."/>
            <person name="De Vos P."/>
            <person name="Vandamme P."/>
            <person name="Eisen J.A."/>
            <person name="Garrity G."/>
            <person name="Hugenholtz P."/>
            <person name="Kyrpides N.C."/>
        </authorList>
    </citation>
    <scope>NUCLEOTIDE SEQUENCE [LARGE SCALE GENOMIC DNA]</scope>
    <source>
        <strain evidence="3 4">CGMCC 1.10116</strain>
    </source>
</reference>
<keyword evidence="1" id="KW-0378">Hydrolase</keyword>
<dbReference type="RefSeq" id="WP_144449994.1">
    <property type="nucleotide sequence ID" value="NZ_VLKZ01000004.1"/>
</dbReference>
<dbReference type="InterPro" id="IPR050798">
    <property type="entry name" value="YhaM_exoribonuc/phosphodiest"/>
</dbReference>
<dbReference type="PANTHER" id="PTHR37294">
    <property type="entry name" value="3'-5' EXORIBONUCLEASE YHAM"/>
    <property type="match status" value="1"/>
</dbReference>
<keyword evidence="4" id="KW-1185">Reference proteome</keyword>
<evidence type="ECO:0000313" key="4">
    <source>
        <dbReference type="Proteomes" id="UP000315711"/>
    </source>
</evidence>
<dbReference type="CDD" id="cd04492">
    <property type="entry name" value="YhaM_OBF_like"/>
    <property type="match status" value="1"/>
</dbReference>
<dbReference type="InterPro" id="IPR006674">
    <property type="entry name" value="HD_domain"/>
</dbReference>
<dbReference type="InterPro" id="IPR003607">
    <property type="entry name" value="HD/PDEase_dom"/>
</dbReference>
<dbReference type="CDD" id="cd00077">
    <property type="entry name" value="HDc"/>
    <property type="match status" value="1"/>
</dbReference>
<dbReference type="EMBL" id="VLKZ01000004">
    <property type="protein sequence ID" value="TWI56965.1"/>
    <property type="molecule type" value="Genomic_DNA"/>
</dbReference>
<dbReference type="SUPFAM" id="SSF109604">
    <property type="entry name" value="HD-domain/PDEase-like"/>
    <property type="match status" value="1"/>
</dbReference>
<dbReference type="Proteomes" id="UP000315711">
    <property type="component" value="Unassembled WGS sequence"/>
</dbReference>
<name>A0A562QJS7_9BACI</name>